<evidence type="ECO:0000256" key="3">
    <source>
        <dbReference type="ARBA" id="ARBA00022679"/>
    </source>
</evidence>
<dbReference type="GO" id="GO:0006351">
    <property type="term" value="P:DNA-templated transcription"/>
    <property type="evidence" value="ECO:0007669"/>
    <property type="project" value="InterPro"/>
</dbReference>
<keyword evidence="1 14" id="KW-0696">RNA-directed RNA polymerase</keyword>
<evidence type="ECO:0000256" key="4">
    <source>
        <dbReference type="ARBA" id="ARBA00022695"/>
    </source>
</evidence>
<dbReference type="GO" id="GO:0003723">
    <property type="term" value="F:RNA binding"/>
    <property type="evidence" value="ECO:0007669"/>
    <property type="project" value="InterPro"/>
</dbReference>
<protein>
    <submittedName>
        <fullName evidence="14">RNA-dependent RNA polymerase</fullName>
    </submittedName>
</protein>
<evidence type="ECO:0000256" key="2">
    <source>
        <dbReference type="ARBA" id="ARBA00022670"/>
    </source>
</evidence>
<proteinExistence type="predicted"/>
<evidence type="ECO:0000259" key="11">
    <source>
        <dbReference type="PROSITE" id="PS50507"/>
    </source>
</evidence>
<dbReference type="SUPFAM" id="SSF50494">
    <property type="entry name" value="Trypsin-like serine proteases"/>
    <property type="match status" value="1"/>
</dbReference>
<dbReference type="InterPro" id="IPR044067">
    <property type="entry name" value="PCV_3C_PRO"/>
</dbReference>
<dbReference type="InterPro" id="IPR007094">
    <property type="entry name" value="RNA-dir_pol_PSvirus"/>
</dbReference>
<organism evidence="14">
    <name type="scientific">Halyomorpha halys triatovirus 1</name>
    <dbReference type="NCBI Taxonomy" id="3051326"/>
    <lineage>
        <taxon>Viruses</taxon>
        <taxon>Riboviria</taxon>
        <taxon>Orthornavirae</taxon>
        <taxon>Pisuviricota</taxon>
        <taxon>Pisoniviricetes</taxon>
        <taxon>Picornavirales</taxon>
        <taxon>Dicistroviridae</taxon>
        <taxon>Triatovirus</taxon>
    </lineage>
</organism>
<name>A0AA49FSX6_9VIRU</name>
<dbReference type="InterPro" id="IPR004004">
    <property type="entry name" value="Helic/Pol/Pept_Calicivir-typ"/>
</dbReference>
<keyword evidence="4" id="KW-0548">Nucleotidyltransferase</keyword>
<dbReference type="GO" id="GO:0039694">
    <property type="term" value="P:viral RNA genome replication"/>
    <property type="evidence" value="ECO:0007669"/>
    <property type="project" value="InterPro"/>
</dbReference>
<keyword evidence="10" id="KW-1133">Transmembrane helix</keyword>
<dbReference type="GO" id="GO:0003724">
    <property type="term" value="F:RNA helicase activity"/>
    <property type="evidence" value="ECO:0007669"/>
    <property type="project" value="InterPro"/>
</dbReference>
<reference evidence="14" key="1">
    <citation type="journal article" date="2023" name="J. Invertebr. Pathol.">
        <title>Distribution and prevalence of viral genomes in Italian populations of the invasive brown marmorated stink bug Halyomorpha halys.</title>
        <authorList>
            <person name="Papa G."/>
            <person name="Abba S."/>
            <person name="Galetto L."/>
            <person name="Parise C."/>
            <person name="Marzachi C."/>
            <person name="Negri I."/>
        </authorList>
    </citation>
    <scope>NUCLEOTIDE SEQUENCE</scope>
    <source>
        <strain evidence="14">NM</strain>
    </source>
</reference>
<dbReference type="InterPro" id="IPR014759">
    <property type="entry name" value="Helicase_SF3_ssRNA_vir"/>
</dbReference>
<dbReference type="Pfam" id="PF00680">
    <property type="entry name" value="RdRP_1"/>
    <property type="match status" value="1"/>
</dbReference>
<evidence type="ECO:0000256" key="7">
    <source>
        <dbReference type="ARBA" id="ARBA00022807"/>
    </source>
</evidence>
<keyword evidence="9" id="KW-0693">Viral RNA replication</keyword>
<keyword evidence="5" id="KW-0547">Nucleotide-binding</keyword>
<feature type="domain" description="RdRp catalytic" evidence="11">
    <location>
        <begin position="1562"/>
        <end position="1699"/>
    </location>
</feature>
<dbReference type="SUPFAM" id="SSF56672">
    <property type="entry name" value="DNA/RNA polymerases"/>
    <property type="match status" value="1"/>
</dbReference>
<dbReference type="Gene3D" id="2.40.10.10">
    <property type="entry name" value="Trypsin-like serine proteases"/>
    <property type="match status" value="1"/>
</dbReference>
<keyword evidence="7" id="KW-0788">Thiol protease</keyword>
<dbReference type="PROSITE" id="PS50507">
    <property type="entry name" value="RDRP_SSRNA_POS"/>
    <property type="match status" value="1"/>
</dbReference>
<keyword evidence="6" id="KW-0378">Hydrolase</keyword>
<feature type="domain" description="Peptidase C3" evidence="13">
    <location>
        <begin position="1046"/>
        <end position="1282"/>
    </location>
</feature>
<dbReference type="GO" id="GO:0003968">
    <property type="term" value="F:RNA-directed RNA polymerase activity"/>
    <property type="evidence" value="ECO:0007669"/>
    <property type="project" value="UniProtKB-KW"/>
</dbReference>
<dbReference type="Gene3D" id="3.30.70.270">
    <property type="match status" value="1"/>
</dbReference>
<dbReference type="EMBL" id="OR074992">
    <property type="protein sequence ID" value="WJE88712.1"/>
    <property type="molecule type" value="Genomic_RNA"/>
</dbReference>
<dbReference type="GO" id="GO:0006508">
    <property type="term" value="P:proteolysis"/>
    <property type="evidence" value="ECO:0007669"/>
    <property type="project" value="UniProtKB-KW"/>
</dbReference>
<evidence type="ECO:0000256" key="6">
    <source>
        <dbReference type="ARBA" id="ARBA00022801"/>
    </source>
</evidence>
<dbReference type="InterPro" id="IPR043128">
    <property type="entry name" value="Rev_trsase/Diguanyl_cyclase"/>
</dbReference>
<dbReference type="Gene3D" id="1.20.960.20">
    <property type="match status" value="1"/>
</dbReference>
<feature type="transmembrane region" description="Helical" evidence="10">
    <location>
        <begin position="376"/>
        <end position="397"/>
    </location>
</feature>
<evidence type="ECO:0000256" key="9">
    <source>
        <dbReference type="ARBA" id="ARBA00022953"/>
    </source>
</evidence>
<sequence length="1835" mass="211527">MLSILLYIILGERKALMRVRIANPLMMFSLNYMNSRTDFTDDDLMLLDMEQPVTLFDKEIFRQTLADMDGKNSYSYYSIERMIFEDLYNPYLGNVNHVRKRNFVQPIKRWYDVYNPTCVSFDRKVQGYGVNWPHHLFLHKHEETESQYNTHYLFRSDLDLAVEYERNCVWFDLSARDVEKYSFILGLPETIQFDYLDKILDDRFTSEDLFYLIENLQFAKKLPLVIFDGKWRFQQPHLSLFKFIDNYITLTDLTKFRLVSHMERSSSKFLFPQRSTVSLCSDGTIFVEEPYTYVQHSQTAYNVVPPSLNLQSSSNILEDFIRKYETELKFLCGKKELQGINITHKIDKDDLQTVINSVMATVSEQWSQVKGKVLKLFLVLVKFLTSLLLVVLGMKILKDCSTLSIIKTFLFLLFGIHSLERFFIFFEEKLYCQDGLNDESQHLSLFLLDKLFLNGSPVSLKNAKDFVWFVSQAPRFSQGLTHIISYVKDLYVHCEHFFRTKILGLPSLSYESPVCTWIESIQDIYEKYKKNILVLDARLLDKLFNLYKEGNRFLCTPAFRNQSQIIVKYINLTYNLIDKVPISQRGGYKNSLRPPPASLLLLGGTGVGKTTVTFPLTTEVATRIYLEEHDGDITDEDIASSIYARNSEQEYWDGYTGQLITVFDDFMQRVDSSSNPNLEIFEMIRASNIFPYPLHMANLEDKNNTWFRSSVILASSNLTAENLQSKVHSLNYPVALLRRFDIVVEVEIAPGCTKPRAGQPFSKDIYKFTRVEYVLDEFDRVTIRRSEISYDEIVKSMCLKYKDNMTTCQSVSANITEMIGNVRQQLMKMKEESQLSTKSLSTNPLVVQGLLDWFKGSSEEEDLEYDNFFDDVITPEEYELRFETAIIDVTPDPQPEEIMADKEKITRIWRAYFSQLCEDYPIVPYLATFGLVVTALGVGYTIYKCFFNGENVSFANSEIILPKFPESQEKEGVVSKCRIESQEKIGSISKVNIESQEKIGATPIVKIEESKLDMTEDSVNIKNNNFVENLALQNYYSRVNEMLSVEGCSDQNAAEILSKVVCRNYYALFVCRPDGRESRLGHIIFLRDKVGYMPQHFLFSLRKELEESPESFISLRSIFLRVNMYEIYIRDFLNYNIFVPENDGGRLVDSCLIDVETVTKHPDILNTYVSQSEVRSLLRSDVCLPFIHVPESNKYKPYATIAYGTGQSQLVKGGEISSISTYNATFYFRQSWRYKLQTASGSCGAPVILIGAKQGPGRICGMHVMGDSQGNGYAVAITREMLCKWINDLNPTIQSSEVEMKMIQNGVFDTLPFPGKFVSLGDSPISINAASKTQLRKGVLYGEIAPVLTKPAWLMPGMLNGESWDPRNYRLSLFGRSRTLVKMNLLNSIKDRFVQRLNIVEYGSSFKYESRYSFEIACEGIDGDPTFNSIKRKTSAGYPLCAKVKNGKQEIFGSEGPFDFKSKLALDLKKNVEHIESLAIKGISSVHVFIDTLKDERKVIEKAHKTRLFSASPLPYLILCRMYLQGGVSRLIRSKIINNIAVGTNPYSDDWTRVAHHLLRNKHFVAGDFASYDSSQEKEILRAACGVIVELCEDHSLSQITRDQHRRVRWVLLESLLNSVHYSYGKLYYWSKSLPSGHFLTSIINSIFVNIAMCYAFVESQGKANRSEENIRIFFNEFSVVTYGDDHVIGVPERYLEEFNQLTLPKLLKTLGLDYTMEDKDRICDIKSRTLEEVTFIKRSFRYVRELDRWLAPLELSSILDCMNWQKTGEDESLNAQANVSFALKELSLHPEDMWDRWFPLILRACNKHGVEVEFLSRHAAFQAVRETDFFEEES</sequence>
<evidence type="ECO:0000259" key="12">
    <source>
        <dbReference type="PROSITE" id="PS51218"/>
    </source>
</evidence>
<feature type="domain" description="SF3 helicase" evidence="12">
    <location>
        <begin position="576"/>
        <end position="761"/>
    </location>
</feature>
<accession>A0AA49FSX6</accession>
<keyword evidence="3" id="KW-0808">Transferase</keyword>
<dbReference type="GO" id="GO:0005524">
    <property type="term" value="F:ATP binding"/>
    <property type="evidence" value="ECO:0007669"/>
    <property type="project" value="UniProtKB-KW"/>
</dbReference>
<dbReference type="PROSITE" id="PS51218">
    <property type="entry name" value="SF3_HELICASE_2"/>
    <property type="match status" value="1"/>
</dbReference>
<dbReference type="InterPro" id="IPR043504">
    <property type="entry name" value="Peptidase_S1_PA_chymotrypsin"/>
</dbReference>
<keyword evidence="10" id="KW-0472">Membrane</keyword>
<dbReference type="PROSITE" id="PS51874">
    <property type="entry name" value="PCV_3C_PRO"/>
    <property type="match status" value="1"/>
</dbReference>
<dbReference type="CDD" id="cd23194">
    <property type="entry name" value="Dicistroviridae_RdRp"/>
    <property type="match status" value="1"/>
</dbReference>
<evidence type="ECO:0000256" key="10">
    <source>
        <dbReference type="SAM" id="Phobius"/>
    </source>
</evidence>
<dbReference type="GO" id="GO:0004197">
    <property type="term" value="F:cysteine-type endopeptidase activity"/>
    <property type="evidence" value="ECO:0007669"/>
    <property type="project" value="InterPro"/>
</dbReference>
<evidence type="ECO:0000256" key="5">
    <source>
        <dbReference type="ARBA" id="ARBA00022741"/>
    </source>
</evidence>
<keyword evidence="10" id="KW-0812">Transmembrane</keyword>
<keyword evidence="8" id="KW-0067">ATP-binding</keyword>
<dbReference type="Pfam" id="PF00910">
    <property type="entry name" value="RNA_helicase"/>
    <property type="match status" value="1"/>
</dbReference>
<dbReference type="InterPro" id="IPR009003">
    <property type="entry name" value="Peptidase_S1_PA"/>
</dbReference>
<dbReference type="InterPro" id="IPR001205">
    <property type="entry name" value="RNA-dir_pol_C"/>
</dbReference>
<evidence type="ECO:0000256" key="8">
    <source>
        <dbReference type="ARBA" id="ARBA00022840"/>
    </source>
</evidence>
<dbReference type="PRINTS" id="PR00918">
    <property type="entry name" value="CALICVIRUSNS"/>
</dbReference>
<keyword evidence="2" id="KW-0645">Protease</keyword>
<dbReference type="InterPro" id="IPR043502">
    <property type="entry name" value="DNA/RNA_pol_sf"/>
</dbReference>
<evidence type="ECO:0000313" key="14">
    <source>
        <dbReference type="EMBL" id="WJE88712.1"/>
    </source>
</evidence>
<evidence type="ECO:0000259" key="13">
    <source>
        <dbReference type="PROSITE" id="PS51874"/>
    </source>
</evidence>
<dbReference type="InterPro" id="IPR000605">
    <property type="entry name" value="Helicase_SF3_ssDNA/RNA_vir"/>
</dbReference>
<evidence type="ECO:0000256" key="1">
    <source>
        <dbReference type="ARBA" id="ARBA00022484"/>
    </source>
</evidence>